<dbReference type="Proteomes" id="UP001596282">
    <property type="component" value="Unassembled WGS sequence"/>
</dbReference>
<keyword evidence="1" id="KW-1133">Transmembrane helix</keyword>
<accession>A0ABW1RX35</accession>
<feature type="transmembrane region" description="Helical" evidence="1">
    <location>
        <begin position="32"/>
        <end position="50"/>
    </location>
</feature>
<reference evidence="3" key="1">
    <citation type="journal article" date="2019" name="Int. J. Syst. Evol. Microbiol.">
        <title>The Global Catalogue of Microorganisms (GCM) 10K type strain sequencing project: providing services to taxonomists for standard genome sequencing and annotation.</title>
        <authorList>
            <consortium name="The Broad Institute Genomics Platform"/>
            <consortium name="The Broad Institute Genome Sequencing Center for Infectious Disease"/>
            <person name="Wu L."/>
            <person name="Ma J."/>
        </authorList>
    </citation>
    <scope>NUCLEOTIDE SEQUENCE [LARGE SCALE GENOMIC DNA]</scope>
    <source>
        <strain evidence="3">CCM 8933</strain>
    </source>
</reference>
<keyword evidence="3" id="KW-1185">Reference proteome</keyword>
<evidence type="ECO:0000313" key="3">
    <source>
        <dbReference type="Proteomes" id="UP001596282"/>
    </source>
</evidence>
<evidence type="ECO:0000256" key="1">
    <source>
        <dbReference type="SAM" id="Phobius"/>
    </source>
</evidence>
<comment type="caution">
    <text evidence="2">The sequence shown here is derived from an EMBL/GenBank/DDBJ whole genome shotgun (WGS) entry which is preliminary data.</text>
</comment>
<dbReference type="EMBL" id="JBHSSC010000004">
    <property type="protein sequence ID" value="MFC6179732.1"/>
    <property type="molecule type" value="Genomic_DNA"/>
</dbReference>
<organism evidence="2 3">
    <name type="scientific">Lactiplantibacillus daowaiensis</name>
    <dbReference type="NCBI Taxonomy" id="2559918"/>
    <lineage>
        <taxon>Bacteria</taxon>
        <taxon>Bacillati</taxon>
        <taxon>Bacillota</taxon>
        <taxon>Bacilli</taxon>
        <taxon>Lactobacillales</taxon>
        <taxon>Lactobacillaceae</taxon>
        <taxon>Lactiplantibacillus</taxon>
    </lineage>
</organism>
<keyword evidence="1" id="KW-0472">Membrane</keyword>
<dbReference type="InterPro" id="IPR032083">
    <property type="entry name" value="DUF4811"/>
</dbReference>
<sequence>MILIILTVGLIIFIAGFLIGHSERQRLMVGSIGLILLVFAAVLMIGNDTWHWGMHVQTKTTTTKLTSSVKNDYVNLLLYEPVKQSNTEKVYVYRAKAATKRQHTAISIKTTNRVHTTTSRQAKLTTTTKRWAYNNQTWRWLYADTGSHTTLISTHNTFTVPKTWATLSVSQAKWLEKQAKTVQKTATATVTKAVTAKVKAAKTADPSLTSAQVAKLTKQVQAAATKQATQQEPAMIKKLIAEAKQQSIH</sequence>
<evidence type="ECO:0000313" key="2">
    <source>
        <dbReference type="EMBL" id="MFC6179732.1"/>
    </source>
</evidence>
<dbReference type="Pfam" id="PF16069">
    <property type="entry name" value="DUF4811"/>
    <property type="match status" value="1"/>
</dbReference>
<gene>
    <name evidence="2" type="ORF">ACFP5Y_00480</name>
</gene>
<protein>
    <submittedName>
        <fullName evidence="2">DUF4811 domain-containing protein</fullName>
    </submittedName>
</protein>
<proteinExistence type="predicted"/>
<name>A0ABW1RX35_9LACO</name>
<dbReference type="RefSeq" id="WP_137628292.1">
    <property type="nucleotide sequence ID" value="NZ_BJDJ01000007.1"/>
</dbReference>
<keyword evidence="1" id="KW-0812">Transmembrane</keyword>